<dbReference type="AlphaFoldDB" id="A0A8J2U7V1"/>
<keyword evidence="5" id="KW-1185">Reference proteome</keyword>
<dbReference type="GO" id="GO:0000156">
    <property type="term" value="F:phosphorelay response regulator activity"/>
    <property type="evidence" value="ECO:0007669"/>
    <property type="project" value="InterPro"/>
</dbReference>
<dbReference type="GO" id="GO:0003677">
    <property type="term" value="F:DNA binding"/>
    <property type="evidence" value="ECO:0007669"/>
    <property type="project" value="UniProtKB-KW"/>
</dbReference>
<dbReference type="Gene3D" id="2.40.50.1020">
    <property type="entry name" value="LytTr DNA-binding domain"/>
    <property type="match status" value="1"/>
</dbReference>
<organism evidence="4 5">
    <name type="scientific">Puia dinghuensis</name>
    <dbReference type="NCBI Taxonomy" id="1792502"/>
    <lineage>
        <taxon>Bacteria</taxon>
        <taxon>Pseudomonadati</taxon>
        <taxon>Bacteroidota</taxon>
        <taxon>Chitinophagia</taxon>
        <taxon>Chitinophagales</taxon>
        <taxon>Chitinophagaceae</taxon>
        <taxon>Puia</taxon>
    </lineage>
</organism>
<reference evidence="4" key="2">
    <citation type="submission" date="2020-09" db="EMBL/GenBank/DDBJ databases">
        <authorList>
            <person name="Sun Q."/>
            <person name="Zhou Y."/>
        </authorList>
    </citation>
    <scope>NUCLEOTIDE SEQUENCE</scope>
    <source>
        <strain evidence="4">CGMCC 1.15448</strain>
    </source>
</reference>
<feature type="domain" description="HTH LytTR-type" evidence="3">
    <location>
        <begin position="139"/>
        <end position="206"/>
    </location>
</feature>
<dbReference type="SMART" id="SM00850">
    <property type="entry name" value="LytTR"/>
    <property type="match status" value="1"/>
</dbReference>
<protein>
    <submittedName>
        <fullName evidence="4">DNA-binding response regulator</fullName>
    </submittedName>
</protein>
<dbReference type="SUPFAM" id="SSF52172">
    <property type="entry name" value="CheY-like"/>
    <property type="match status" value="1"/>
</dbReference>
<dbReference type="Pfam" id="PF00072">
    <property type="entry name" value="Response_reg"/>
    <property type="match status" value="1"/>
</dbReference>
<keyword evidence="1" id="KW-0597">Phosphoprotein</keyword>
<dbReference type="PANTHER" id="PTHR37299">
    <property type="entry name" value="TRANSCRIPTIONAL REGULATOR-RELATED"/>
    <property type="match status" value="1"/>
</dbReference>
<evidence type="ECO:0000259" key="2">
    <source>
        <dbReference type="PROSITE" id="PS50110"/>
    </source>
</evidence>
<dbReference type="InterPro" id="IPR046947">
    <property type="entry name" value="LytR-like"/>
</dbReference>
<dbReference type="EMBL" id="BMJC01000001">
    <property type="protein sequence ID" value="GGA84628.1"/>
    <property type="molecule type" value="Genomic_DNA"/>
</dbReference>
<dbReference type="Proteomes" id="UP000607559">
    <property type="component" value="Unassembled WGS sequence"/>
</dbReference>
<dbReference type="PROSITE" id="PS50930">
    <property type="entry name" value="HTH_LYTTR"/>
    <property type="match status" value="1"/>
</dbReference>
<dbReference type="InterPro" id="IPR011006">
    <property type="entry name" value="CheY-like_superfamily"/>
</dbReference>
<reference evidence="4" key="1">
    <citation type="journal article" date="2014" name="Int. J. Syst. Evol. Microbiol.">
        <title>Complete genome sequence of Corynebacterium casei LMG S-19264T (=DSM 44701T), isolated from a smear-ripened cheese.</title>
        <authorList>
            <consortium name="US DOE Joint Genome Institute (JGI-PGF)"/>
            <person name="Walter F."/>
            <person name="Albersmeier A."/>
            <person name="Kalinowski J."/>
            <person name="Ruckert C."/>
        </authorList>
    </citation>
    <scope>NUCLEOTIDE SEQUENCE</scope>
    <source>
        <strain evidence="4">CGMCC 1.15448</strain>
    </source>
</reference>
<dbReference type="Pfam" id="PF04397">
    <property type="entry name" value="LytTR"/>
    <property type="match status" value="1"/>
</dbReference>
<dbReference type="RefSeq" id="WP_188928122.1">
    <property type="nucleotide sequence ID" value="NZ_BMJC01000001.1"/>
</dbReference>
<evidence type="ECO:0000259" key="3">
    <source>
        <dbReference type="PROSITE" id="PS50930"/>
    </source>
</evidence>
<gene>
    <name evidence="4" type="ORF">GCM10011511_04600</name>
</gene>
<sequence length="245" mass="28315">MNKIRCVIADDEALSREVLESYIAQLDKLQLITQCKNGLEVFSILKQQPVDLLFLDVQMPQLTGIELLRSLQHPPKVVLTTAYRDFAMEGFELNVLDYLLKPISFERFLKAIDKYESNGMSAANVPQVHSFTGHAEAFIYVKADKKMVKVFLKNIFFIESRKDYVRIRTADKDIITYQTMNHFEETLPDVHFLRVHRSYIVALEKITAVTAAKIEMDDLEIPIGAIYQKQVWQKLFNFNPNPPSI</sequence>
<feature type="modified residue" description="4-aspartylphosphate" evidence="1">
    <location>
        <position position="56"/>
    </location>
</feature>
<feature type="domain" description="Response regulatory" evidence="2">
    <location>
        <begin position="5"/>
        <end position="116"/>
    </location>
</feature>
<evidence type="ECO:0000313" key="5">
    <source>
        <dbReference type="Proteomes" id="UP000607559"/>
    </source>
</evidence>
<comment type="caution">
    <text evidence="4">The sequence shown here is derived from an EMBL/GenBank/DDBJ whole genome shotgun (WGS) entry which is preliminary data.</text>
</comment>
<keyword evidence="4" id="KW-0238">DNA-binding</keyword>
<dbReference type="PROSITE" id="PS50110">
    <property type="entry name" value="RESPONSE_REGULATORY"/>
    <property type="match status" value="1"/>
</dbReference>
<dbReference type="PANTHER" id="PTHR37299:SF1">
    <property type="entry name" value="STAGE 0 SPORULATION PROTEIN A HOMOLOG"/>
    <property type="match status" value="1"/>
</dbReference>
<dbReference type="Gene3D" id="3.40.50.2300">
    <property type="match status" value="1"/>
</dbReference>
<proteinExistence type="predicted"/>
<evidence type="ECO:0000313" key="4">
    <source>
        <dbReference type="EMBL" id="GGA84628.1"/>
    </source>
</evidence>
<accession>A0A8J2U7V1</accession>
<evidence type="ECO:0000256" key="1">
    <source>
        <dbReference type="PROSITE-ProRule" id="PRU00169"/>
    </source>
</evidence>
<name>A0A8J2U7V1_9BACT</name>
<dbReference type="InterPro" id="IPR001789">
    <property type="entry name" value="Sig_transdc_resp-reg_receiver"/>
</dbReference>
<dbReference type="InterPro" id="IPR007492">
    <property type="entry name" value="LytTR_DNA-bd_dom"/>
</dbReference>
<dbReference type="SMART" id="SM00448">
    <property type="entry name" value="REC"/>
    <property type="match status" value="1"/>
</dbReference>